<accession>A0A9N9F3E5</accession>
<keyword evidence="2 4" id="KW-0863">Zinc-finger</keyword>
<proteinExistence type="predicted"/>
<evidence type="ECO:0000256" key="1">
    <source>
        <dbReference type="ARBA" id="ARBA00022723"/>
    </source>
</evidence>
<evidence type="ECO:0000256" key="2">
    <source>
        <dbReference type="ARBA" id="ARBA00022771"/>
    </source>
</evidence>
<dbReference type="GO" id="GO:0005634">
    <property type="term" value="C:nucleus"/>
    <property type="evidence" value="ECO:0007669"/>
    <property type="project" value="TreeGrafter"/>
</dbReference>
<protein>
    <submittedName>
        <fullName evidence="7">7416_t:CDS:1</fullName>
    </submittedName>
</protein>
<dbReference type="SUPFAM" id="SSF82199">
    <property type="entry name" value="SET domain"/>
    <property type="match status" value="1"/>
</dbReference>
<feature type="domain" description="SET" evidence="5">
    <location>
        <begin position="10"/>
        <end position="265"/>
    </location>
</feature>
<dbReference type="PANTHER" id="PTHR12197">
    <property type="entry name" value="HISTONE-LYSINE N-METHYLTRANSFERASE SMYD"/>
    <property type="match status" value="1"/>
</dbReference>
<dbReference type="GO" id="GO:0008270">
    <property type="term" value="F:zinc ion binding"/>
    <property type="evidence" value="ECO:0007669"/>
    <property type="project" value="UniProtKB-KW"/>
</dbReference>
<keyword evidence="3" id="KW-0862">Zinc</keyword>
<dbReference type="Proteomes" id="UP000789739">
    <property type="component" value="Unassembled WGS sequence"/>
</dbReference>
<dbReference type="InterPro" id="IPR050869">
    <property type="entry name" value="H3K4_H4K5_MeTrfase"/>
</dbReference>
<keyword evidence="8" id="KW-1185">Reference proteome</keyword>
<dbReference type="PANTHER" id="PTHR12197:SF251">
    <property type="entry name" value="EG:BACR7C10.4 PROTEIN"/>
    <property type="match status" value="1"/>
</dbReference>
<feature type="domain" description="MYND-type" evidence="6">
    <location>
        <begin position="55"/>
        <end position="109"/>
    </location>
</feature>
<keyword evidence="1" id="KW-0479">Metal-binding</keyword>
<reference evidence="7" key="1">
    <citation type="submission" date="2021-06" db="EMBL/GenBank/DDBJ databases">
        <authorList>
            <person name="Kallberg Y."/>
            <person name="Tangrot J."/>
            <person name="Rosling A."/>
        </authorList>
    </citation>
    <scope>NUCLEOTIDE SEQUENCE</scope>
    <source>
        <strain evidence="7">BR232B</strain>
    </source>
</reference>
<dbReference type="PROSITE" id="PS50865">
    <property type="entry name" value="ZF_MYND_2"/>
    <property type="match status" value="1"/>
</dbReference>
<dbReference type="OrthoDB" id="5945798at2759"/>
<dbReference type="Pfam" id="PF00856">
    <property type="entry name" value="SET"/>
    <property type="match status" value="1"/>
</dbReference>
<evidence type="ECO:0000259" key="6">
    <source>
        <dbReference type="PROSITE" id="PS50865"/>
    </source>
</evidence>
<dbReference type="InterPro" id="IPR002893">
    <property type="entry name" value="Znf_MYND"/>
</dbReference>
<dbReference type="Gene3D" id="6.10.140.2220">
    <property type="match status" value="1"/>
</dbReference>
<dbReference type="PROSITE" id="PS50280">
    <property type="entry name" value="SET"/>
    <property type="match status" value="1"/>
</dbReference>
<sequence length="463" mass="51641">MALDSYLAAHNLALVPKQSSYRAIVTRSPVPKGSVIIKSPPLCSFPTSSVADSICNHCFNSQVSRLTPCATSSSSSSHSLMRCSRCKSAFYCSVQCQRKAWNLHHKWLCDGMVITDNTNGDYEMLRRVCLVIGGIAKKEYLTDYDVLYETFSGLMDHKSDYSQDILEYFNQVATVVLNDLSSIKNFNKSNLTTDDLVNYLCIFGCNNFTVHDNQIFSVGEGTYPVGSLFNHSCYPNAVVMYHGNVQIVKAIEDLSSNDEVMISYIDTANTKSTRQQLLTAKYYFDCKCIRCNGNIKDVDHLLAPASSTMPTALLLELSTRQRTLLSPLLPSLFIIPISIPPTLLQSLLSQPHTPLALLSQHLSDLLRNEQWDIAAGIGYRILAIYVLCYPRYHPMIGLHMYTMAKCFWNSTSDGRTAVEEAVKLSASARAVLEVSYKDCGEINWDVINAIDDLSRMASKELNT</sequence>
<evidence type="ECO:0000259" key="5">
    <source>
        <dbReference type="PROSITE" id="PS50280"/>
    </source>
</evidence>
<dbReference type="Gene3D" id="1.25.40.10">
    <property type="entry name" value="Tetratricopeptide repeat domain"/>
    <property type="match status" value="1"/>
</dbReference>
<dbReference type="InterPro" id="IPR046341">
    <property type="entry name" value="SET_dom_sf"/>
</dbReference>
<dbReference type="EMBL" id="CAJVPI010000243">
    <property type="protein sequence ID" value="CAG8507051.1"/>
    <property type="molecule type" value="Genomic_DNA"/>
</dbReference>
<evidence type="ECO:0000256" key="3">
    <source>
        <dbReference type="ARBA" id="ARBA00022833"/>
    </source>
</evidence>
<dbReference type="Gene3D" id="1.10.220.160">
    <property type="match status" value="1"/>
</dbReference>
<evidence type="ECO:0000313" key="7">
    <source>
        <dbReference type="EMBL" id="CAG8507051.1"/>
    </source>
</evidence>
<dbReference type="AlphaFoldDB" id="A0A9N9F3E5"/>
<organism evidence="7 8">
    <name type="scientific">Paraglomus brasilianum</name>
    <dbReference type="NCBI Taxonomy" id="144538"/>
    <lineage>
        <taxon>Eukaryota</taxon>
        <taxon>Fungi</taxon>
        <taxon>Fungi incertae sedis</taxon>
        <taxon>Mucoromycota</taxon>
        <taxon>Glomeromycotina</taxon>
        <taxon>Glomeromycetes</taxon>
        <taxon>Paraglomerales</taxon>
        <taxon>Paraglomeraceae</taxon>
        <taxon>Paraglomus</taxon>
    </lineage>
</organism>
<dbReference type="InterPro" id="IPR011990">
    <property type="entry name" value="TPR-like_helical_dom_sf"/>
</dbReference>
<dbReference type="Gene3D" id="2.170.270.10">
    <property type="entry name" value="SET domain"/>
    <property type="match status" value="1"/>
</dbReference>
<name>A0A9N9F3E5_9GLOM</name>
<dbReference type="Pfam" id="PF01753">
    <property type="entry name" value="zf-MYND"/>
    <property type="match status" value="1"/>
</dbReference>
<evidence type="ECO:0000313" key="8">
    <source>
        <dbReference type="Proteomes" id="UP000789739"/>
    </source>
</evidence>
<dbReference type="InterPro" id="IPR001214">
    <property type="entry name" value="SET_dom"/>
</dbReference>
<evidence type="ECO:0000256" key="4">
    <source>
        <dbReference type="PROSITE-ProRule" id="PRU00134"/>
    </source>
</evidence>
<gene>
    <name evidence="7" type="ORF">PBRASI_LOCUS2912</name>
</gene>
<comment type="caution">
    <text evidence="7">The sequence shown here is derived from an EMBL/GenBank/DDBJ whole genome shotgun (WGS) entry which is preliminary data.</text>
</comment>